<keyword evidence="1" id="KW-0812">Transmembrane</keyword>
<gene>
    <name evidence="2" type="ORF">HOP12_15600</name>
</gene>
<dbReference type="Proteomes" id="UP000580839">
    <property type="component" value="Unassembled WGS sequence"/>
</dbReference>
<feature type="transmembrane region" description="Helical" evidence="1">
    <location>
        <begin position="58"/>
        <end position="80"/>
    </location>
</feature>
<reference evidence="2 3" key="1">
    <citation type="submission" date="2020-04" db="EMBL/GenBank/DDBJ databases">
        <title>Metagenomic profiling of ammonia- and methane-oxidizing microorganisms in a Dutch drinking water treatment plant.</title>
        <authorList>
            <person name="Poghosyan L."/>
            <person name="Leucker S."/>
        </authorList>
    </citation>
    <scope>NUCLEOTIDE SEQUENCE [LARGE SCALE GENOMIC DNA]</scope>
    <source>
        <strain evidence="2">S-RSF-IL-03</strain>
    </source>
</reference>
<evidence type="ECO:0000256" key="1">
    <source>
        <dbReference type="SAM" id="Phobius"/>
    </source>
</evidence>
<name>A0A849T2Q5_UNCEI</name>
<feature type="transmembrane region" description="Helical" evidence="1">
    <location>
        <begin position="12"/>
        <end position="38"/>
    </location>
</feature>
<protein>
    <submittedName>
        <fullName evidence="2">Uncharacterized protein</fullName>
    </submittedName>
</protein>
<evidence type="ECO:0000313" key="2">
    <source>
        <dbReference type="EMBL" id="NOT35569.1"/>
    </source>
</evidence>
<sequence>MTEARRRRINRRVWWAVLGACTLWLVIQNTVLLITLSASRPDVIAESIGVMTRTALRLAPFAWLVPSGLCAVTLVLGAVASLRAGAPLVEVHHE</sequence>
<organism evidence="2 3">
    <name type="scientific">Eiseniibacteriota bacterium</name>
    <dbReference type="NCBI Taxonomy" id="2212470"/>
    <lineage>
        <taxon>Bacteria</taxon>
        <taxon>Candidatus Eiseniibacteriota</taxon>
    </lineage>
</organism>
<dbReference type="AlphaFoldDB" id="A0A849T2Q5"/>
<proteinExistence type="predicted"/>
<evidence type="ECO:0000313" key="3">
    <source>
        <dbReference type="Proteomes" id="UP000580839"/>
    </source>
</evidence>
<keyword evidence="1" id="KW-0472">Membrane</keyword>
<dbReference type="EMBL" id="JABFRW010000202">
    <property type="protein sequence ID" value="NOT35569.1"/>
    <property type="molecule type" value="Genomic_DNA"/>
</dbReference>
<keyword evidence="1" id="KW-1133">Transmembrane helix</keyword>
<comment type="caution">
    <text evidence="2">The sequence shown here is derived from an EMBL/GenBank/DDBJ whole genome shotgun (WGS) entry which is preliminary data.</text>
</comment>
<accession>A0A849T2Q5</accession>